<keyword evidence="3" id="KW-1185">Reference proteome</keyword>
<name>A0ABT9HWR0_9GAMM</name>
<dbReference type="EMBL" id="JAPJDZ010000010">
    <property type="protein sequence ID" value="MDP5135575.1"/>
    <property type="molecule type" value="Genomic_DNA"/>
</dbReference>
<protein>
    <recommendedName>
        <fullName evidence="4">Lipoprotein</fullName>
    </recommendedName>
</protein>
<keyword evidence="1" id="KW-1133">Transmembrane helix</keyword>
<comment type="caution">
    <text evidence="2">The sequence shown here is derived from an EMBL/GenBank/DDBJ whole genome shotgun (WGS) entry which is preliminary data.</text>
</comment>
<sequence>MTTFLLNNGFMRLIYLIYLLLFTVIGCKPQQNMHSPALVLVNDTELVLQLDPGNAPVETPLLLKLSVVDVEKVTGELTGVSMYMGRVPLTFSKTNEGWQAEFLLGACSDPKMVWQLSLELSYADEKKRSIKQQFQSSWR</sequence>
<accession>A0ABT9HWR0</accession>
<evidence type="ECO:0000313" key="2">
    <source>
        <dbReference type="EMBL" id="MDP5135575.1"/>
    </source>
</evidence>
<dbReference type="Proteomes" id="UP001231109">
    <property type="component" value="Unassembled WGS sequence"/>
</dbReference>
<gene>
    <name evidence="2" type="ORF">ORJ04_06380</name>
</gene>
<keyword evidence="1" id="KW-0472">Membrane</keyword>
<proteinExistence type="predicted"/>
<feature type="transmembrane region" description="Helical" evidence="1">
    <location>
        <begin position="6"/>
        <end position="25"/>
    </location>
</feature>
<reference evidence="2 3" key="1">
    <citation type="submission" date="2022-11" db="EMBL/GenBank/DDBJ databases">
        <title>Viruses from the air-sea interface of a natural surface slick.</title>
        <authorList>
            <person name="Rahlff J."/>
            <person name="Holmfeldt K."/>
        </authorList>
    </citation>
    <scope>NUCLEOTIDE SEQUENCE [LARGE SCALE GENOMIC DNA]</scope>
    <source>
        <strain evidence="2 3">SMS4</strain>
    </source>
</reference>
<evidence type="ECO:0000313" key="3">
    <source>
        <dbReference type="Proteomes" id="UP001231109"/>
    </source>
</evidence>
<evidence type="ECO:0000256" key="1">
    <source>
        <dbReference type="SAM" id="Phobius"/>
    </source>
</evidence>
<dbReference type="RefSeq" id="WP_305974605.1">
    <property type="nucleotide sequence ID" value="NZ_JAPJDY010000006.1"/>
</dbReference>
<organism evidence="2 3">
    <name type="scientific">Rheinheimera baltica</name>
    <dbReference type="NCBI Taxonomy" id="67576"/>
    <lineage>
        <taxon>Bacteria</taxon>
        <taxon>Pseudomonadati</taxon>
        <taxon>Pseudomonadota</taxon>
        <taxon>Gammaproteobacteria</taxon>
        <taxon>Chromatiales</taxon>
        <taxon>Chromatiaceae</taxon>
        <taxon>Rheinheimera</taxon>
    </lineage>
</organism>
<evidence type="ECO:0008006" key="4">
    <source>
        <dbReference type="Google" id="ProtNLM"/>
    </source>
</evidence>
<keyword evidence="1" id="KW-0812">Transmembrane</keyword>